<dbReference type="OrthoDB" id="534063at2759"/>
<dbReference type="GO" id="GO:0005634">
    <property type="term" value="C:nucleus"/>
    <property type="evidence" value="ECO:0007669"/>
    <property type="project" value="UniProtKB-SubCell"/>
</dbReference>
<protein>
    <submittedName>
        <fullName evidence="6">Protein downstream neighbor of son-like</fullName>
    </submittedName>
</protein>
<comment type="subcellular location">
    <subcellularLocation>
        <location evidence="1">Nucleus</location>
    </subcellularLocation>
</comment>
<keyword evidence="3" id="KW-0539">Nucleus</keyword>
<dbReference type="PANTHER" id="PTHR12972">
    <property type="entry name" value="DOWNSTREAM NEIGHBOR OF SON"/>
    <property type="match status" value="1"/>
</dbReference>
<reference evidence="6" key="1">
    <citation type="submission" date="2021-10" db="EMBL/GenBank/DDBJ databases">
        <title>Tropical sea cucumber genome reveals ecological adaptation and Cuvierian tubules defense mechanism.</title>
        <authorList>
            <person name="Chen T."/>
        </authorList>
    </citation>
    <scope>NUCLEOTIDE SEQUENCE</scope>
    <source>
        <strain evidence="6">Nanhai2018</strain>
        <tissue evidence="6">Muscle</tissue>
    </source>
</reference>
<dbReference type="InterPro" id="IPR024861">
    <property type="entry name" value="Donson"/>
</dbReference>
<sequence length="574" mass="64579">MSVPEEKWSPGWRKPSEVMKMRKKKKLQRSTSGGSHKAASSSKNSSSPLRPGIVLKRRNPFGRGGGASVVRRVCSELENDEANEPDIPDNGKKSEQAETKAESALVSHQIKPSTKPEDPKVAETLLEEEQSVPDEVVQQSPDCPVDWCLHTRIRFTSQIPFDWSSRISSAEEGRGLTNFVQGRFSDQDMLSEESISEDSLLRQRLKQSVMLWSSPSLPWFKIFPRILPESKDARTSFVVKEENVQKALMTQWFESFCSVYQLLRTGTCPYFYVCAHHLTILFRAKHIAGQNSIHAFLGPTTRGFRESLKNEGITYTMPLLKDEGSKYQDPHQVIEKDALEKDNSEPSSCSQSNSLQAEEENDIGEGDNDTMAASWLESIGLDNVLDVNSYRGQLEADPSVRQDNRPQSVVFVEGMSNIQALYNFLLNYKNIVATVGLQAGIPPTILSPMAFHGATLTCCKVKPGCMRQIVGQRIQDIYTLEVSGPILPHNVDFLLNLIAESQDGQFFATFQHHEPTASFTKASFSTSKVSDHNEPNSLHRGFSKDFIDKLYRPQTIMQKAWKELKYSNGQFEWT</sequence>
<organism evidence="6 7">
    <name type="scientific">Holothuria leucospilota</name>
    <name type="common">Black long sea cucumber</name>
    <name type="synonym">Mertensiothuria leucospilota</name>
    <dbReference type="NCBI Taxonomy" id="206669"/>
    <lineage>
        <taxon>Eukaryota</taxon>
        <taxon>Metazoa</taxon>
        <taxon>Echinodermata</taxon>
        <taxon>Eleutherozoa</taxon>
        <taxon>Echinozoa</taxon>
        <taxon>Holothuroidea</taxon>
        <taxon>Aspidochirotacea</taxon>
        <taxon>Aspidochirotida</taxon>
        <taxon>Holothuriidae</taxon>
        <taxon>Holothuria</taxon>
    </lineage>
</organism>
<keyword evidence="7" id="KW-1185">Reference proteome</keyword>
<feature type="compositionally biased region" description="Acidic residues" evidence="5">
    <location>
        <begin position="77"/>
        <end position="87"/>
    </location>
</feature>
<dbReference type="PANTHER" id="PTHR12972:SF0">
    <property type="entry name" value="PROTEIN DOWNSTREAM NEIGHBOR OF SON"/>
    <property type="match status" value="1"/>
</dbReference>
<dbReference type="Proteomes" id="UP001152320">
    <property type="component" value="Chromosome 16"/>
</dbReference>
<feature type="region of interest" description="Disordered" evidence="5">
    <location>
        <begin position="339"/>
        <end position="369"/>
    </location>
</feature>
<evidence type="ECO:0000256" key="1">
    <source>
        <dbReference type="ARBA" id="ARBA00004123"/>
    </source>
</evidence>
<evidence type="ECO:0000256" key="4">
    <source>
        <dbReference type="ARBA" id="ARBA00025806"/>
    </source>
</evidence>
<dbReference type="EMBL" id="JAIZAY010000016">
    <property type="protein sequence ID" value="KAJ8026979.1"/>
    <property type="molecule type" value="Genomic_DNA"/>
</dbReference>
<evidence type="ECO:0000313" key="7">
    <source>
        <dbReference type="Proteomes" id="UP001152320"/>
    </source>
</evidence>
<comment type="caution">
    <text evidence="6">The sequence shown here is derived from an EMBL/GenBank/DDBJ whole genome shotgun (WGS) entry which is preliminary data.</text>
</comment>
<proteinExistence type="inferred from homology"/>
<feature type="compositionally biased region" description="Basic and acidic residues" evidence="5">
    <location>
        <begin position="1"/>
        <end position="20"/>
    </location>
</feature>
<dbReference type="PRINTS" id="PR02064">
    <property type="entry name" value="DONSON"/>
</dbReference>
<evidence type="ECO:0000256" key="5">
    <source>
        <dbReference type="SAM" id="MobiDB-lite"/>
    </source>
</evidence>
<feature type="compositionally biased region" description="Low complexity" evidence="5">
    <location>
        <begin position="345"/>
        <end position="354"/>
    </location>
</feature>
<name>A0A9Q0YR54_HOLLE</name>
<dbReference type="AlphaFoldDB" id="A0A9Q0YR54"/>
<feature type="compositionally biased region" description="Low complexity" evidence="5">
    <location>
        <begin position="30"/>
        <end position="47"/>
    </location>
</feature>
<feature type="compositionally biased region" description="Acidic residues" evidence="5">
    <location>
        <begin position="357"/>
        <end position="368"/>
    </location>
</feature>
<evidence type="ECO:0000256" key="2">
    <source>
        <dbReference type="ARBA" id="ARBA00022473"/>
    </source>
</evidence>
<evidence type="ECO:0000256" key="3">
    <source>
        <dbReference type="ARBA" id="ARBA00023242"/>
    </source>
</evidence>
<comment type="similarity">
    <text evidence="4">Belongs to the DONSON family.</text>
</comment>
<keyword evidence="2" id="KW-0217">Developmental protein</keyword>
<gene>
    <name evidence="6" type="ORF">HOLleu_31975</name>
</gene>
<feature type="region of interest" description="Disordered" evidence="5">
    <location>
        <begin position="1"/>
        <end position="120"/>
    </location>
</feature>
<dbReference type="GO" id="GO:0033260">
    <property type="term" value="P:nuclear DNA replication"/>
    <property type="evidence" value="ECO:0007669"/>
    <property type="project" value="TreeGrafter"/>
</dbReference>
<accession>A0A9Q0YR54</accession>
<feature type="compositionally biased region" description="Basic and acidic residues" evidence="5">
    <location>
        <begin position="89"/>
        <end position="101"/>
    </location>
</feature>
<evidence type="ECO:0000313" key="6">
    <source>
        <dbReference type="EMBL" id="KAJ8026979.1"/>
    </source>
</evidence>